<reference evidence="3" key="1">
    <citation type="submission" date="2016-08" db="EMBL/GenBank/DDBJ databases">
        <authorList>
            <person name="Wibberg D."/>
        </authorList>
    </citation>
    <scope>NUCLEOTIDE SEQUENCE [LARGE SCALE GENOMIC DNA]</scope>
</reference>
<dbReference type="AlphaFoldDB" id="A0A1R3SYL4"/>
<dbReference type="EMBL" id="LT605205">
    <property type="protein sequence ID" value="SCD18902.1"/>
    <property type="molecule type" value="Genomic_DNA"/>
</dbReference>
<name>A0A1R3SYL4_9BACT</name>
<dbReference type="InterPro" id="IPR029063">
    <property type="entry name" value="SAM-dependent_MTases_sf"/>
</dbReference>
<dbReference type="CDD" id="cd02440">
    <property type="entry name" value="AdoMet_MTases"/>
    <property type="match status" value="1"/>
</dbReference>
<dbReference type="STRING" id="1642647.PSM36_0066"/>
<sequence>MSIITITSCPVCGSNDLKKTFDGVDYFSSREVFPVCDCAHCGFRFTNNFPSEDAIGRYYDSPDYISHSDSYKGLINRLYHYFRKRMLRKKVGLVAAHAARPPIRLLDIGCGTGHFLEAAKEQGWIVSGIEKDEKARESATIRSGLMVNDENFFWEMESSSFNVVTLWHVLEHLEKLNETIDKIKEITTPEGIIVLALPNCHSYDAGFYKELWAAYDIPRHLWHFSPDTVEKLLTKHHLKIIKRVRMPLDAFYISLLSEKYRGSNPLMKYGRPFGVGAIGLMRSLFNPERASSIIYIAKKWEINRNQANNSEKTCPS</sequence>
<dbReference type="KEGG" id="psac:PSM36_0066"/>
<evidence type="ECO:0000313" key="3">
    <source>
        <dbReference type="Proteomes" id="UP000187464"/>
    </source>
</evidence>
<protein>
    <submittedName>
        <fullName evidence="2">Uncharacterized protein</fullName>
    </submittedName>
</protein>
<evidence type="ECO:0000313" key="2">
    <source>
        <dbReference type="EMBL" id="SCD18902.1"/>
    </source>
</evidence>
<organism evidence="2 3">
    <name type="scientific">Proteiniphilum saccharofermentans</name>
    <dbReference type="NCBI Taxonomy" id="1642647"/>
    <lineage>
        <taxon>Bacteria</taxon>
        <taxon>Pseudomonadati</taxon>
        <taxon>Bacteroidota</taxon>
        <taxon>Bacteroidia</taxon>
        <taxon>Bacteroidales</taxon>
        <taxon>Dysgonomonadaceae</taxon>
        <taxon>Proteiniphilum</taxon>
    </lineage>
</organism>
<proteinExistence type="predicted"/>
<evidence type="ECO:0000256" key="1">
    <source>
        <dbReference type="ARBA" id="ARBA00022679"/>
    </source>
</evidence>
<dbReference type="PANTHER" id="PTHR43861:SF3">
    <property type="entry name" value="PUTATIVE (AFU_ORTHOLOGUE AFUA_2G14390)-RELATED"/>
    <property type="match status" value="1"/>
</dbReference>
<keyword evidence="1" id="KW-0808">Transferase</keyword>
<gene>
    <name evidence="2" type="ORF">PSM36_0066</name>
</gene>
<dbReference type="SUPFAM" id="SSF53335">
    <property type="entry name" value="S-adenosyl-L-methionine-dependent methyltransferases"/>
    <property type="match status" value="1"/>
</dbReference>
<keyword evidence="3" id="KW-1185">Reference proteome</keyword>
<dbReference type="Gene3D" id="3.40.50.150">
    <property type="entry name" value="Vaccinia Virus protein VP39"/>
    <property type="match status" value="1"/>
</dbReference>
<dbReference type="GO" id="GO:0016740">
    <property type="term" value="F:transferase activity"/>
    <property type="evidence" value="ECO:0007669"/>
    <property type="project" value="UniProtKB-KW"/>
</dbReference>
<dbReference type="PANTHER" id="PTHR43861">
    <property type="entry name" value="TRANS-ACONITATE 2-METHYLTRANSFERASE-RELATED"/>
    <property type="match status" value="1"/>
</dbReference>
<dbReference type="Pfam" id="PF13489">
    <property type="entry name" value="Methyltransf_23"/>
    <property type="match status" value="1"/>
</dbReference>
<dbReference type="Proteomes" id="UP000187464">
    <property type="component" value="Chromosome I"/>
</dbReference>
<accession>A0A1R3SYL4</accession>